<feature type="domain" description="EamA" evidence="7">
    <location>
        <begin position="68"/>
        <end position="202"/>
    </location>
</feature>
<organism evidence="8 9">
    <name type="scientific">Ustilaginoidea virens</name>
    <name type="common">Rice false smut fungus</name>
    <name type="synonym">Villosiclava virens</name>
    <dbReference type="NCBI Taxonomy" id="1159556"/>
    <lineage>
        <taxon>Eukaryota</taxon>
        <taxon>Fungi</taxon>
        <taxon>Dikarya</taxon>
        <taxon>Ascomycota</taxon>
        <taxon>Pezizomycotina</taxon>
        <taxon>Sordariomycetes</taxon>
        <taxon>Hypocreomycetidae</taxon>
        <taxon>Hypocreales</taxon>
        <taxon>Clavicipitaceae</taxon>
        <taxon>Ustilaginoidea</taxon>
    </lineage>
</organism>
<sequence>MQRAWSPDGRGSAKLQAAEFQRRSPSPTLSSHSSSSSSSADAADAWGGMRKGQTSLAKRFWLANRPALLVALAQLFGALMNLSARLLGLQGPGMSPVQMLLVRQGATCLCCVAYMWWKGIPHFPYGQRGIRGLLVARGCAGCCGILGLWWSMMYLPLADATVITFLAPGVAGFLCYFLLDEPFTRLDQAATLVALAGVVLIAQPAALFTGASSSAEGGHGSTAGDAGSPHGSVPGAHGDATPQERLFAVGVALIGVFGAAGAFATLRAIGKRAHPLISVNAFAAIGTVMSISALALGPVLDIGQPSLRWMRPASPRQWLLLLSLGAAGFVNQYLLAAGLAADKSNRANAMVYTHMVFAASFDRWIFGHRMGLASLAGCTLILGSALGVVLMKKRPPRTTKAEDVGRRSDRDGVADRSPMLVVGEAGHADDGLSSLGQGRRANGLIMKQASLPEC</sequence>
<protein>
    <recommendedName>
        <fullName evidence="7">EamA domain-containing protein</fullName>
    </recommendedName>
</protein>
<feature type="transmembrane region" description="Helical" evidence="6">
    <location>
        <begin position="349"/>
        <end position="366"/>
    </location>
</feature>
<feature type="transmembrane region" description="Helical" evidence="6">
    <location>
        <begin position="162"/>
        <end position="179"/>
    </location>
</feature>
<feature type="compositionally biased region" description="Low complexity" evidence="5">
    <location>
        <begin position="24"/>
        <end position="39"/>
    </location>
</feature>
<dbReference type="GeneID" id="66068928"/>
<feature type="transmembrane region" description="Helical" evidence="6">
    <location>
        <begin position="100"/>
        <end position="117"/>
    </location>
</feature>
<dbReference type="OrthoDB" id="306876at2759"/>
<feature type="transmembrane region" description="Helical" evidence="6">
    <location>
        <begin position="191"/>
        <end position="211"/>
    </location>
</feature>
<evidence type="ECO:0000256" key="2">
    <source>
        <dbReference type="ARBA" id="ARBA00022692"/>
    </source>
</evidence>
<dbReference type="KEGG" id="uvi:66068928"/>
<proteinExistence type="predicted"/>
<gene>
    <name evidence="8" type="ORF">UV8b_08151</name>
</gene>
<evidence type="ECO:0000256" key="6">
    <source>
        <dbReference type="SAM" id="Phobius"/>
    </source>
</evidence>
<dbReference type="InterPro" id="IPR000620">
    <property type="entry name" value="EamA_dom"/>
</dbReference>
<evidence type="ECO:0000259" key="7">
    <source>
        <dbReference type="Pfam" id="PF00892"/>
    </source>
</evidence>
<feature type="domain" description="EamA" evidence="7">
    <location>
        <begin position="253"/>
        <end position="389"/>
    </location>
</feature>
<keyword evidence="3 6" id="KW-1133">Transmembrane helix</keyword>
<dbReference type="GO" id="GO:0016020">
    <property type="term" value="C:membrane"/>
    <property type="evidence" value="ECO:0007669"/>
    <property type="project" value="UniProtKB-SubCell"/>
</dbReference>
<evidence type="ECO:0000256" key="4">
    <source>
        <dbReference type="ARBA" id="ARBA00023136"/>
    </source>
</evidence>
<dbReference type="EMBL" id="CP072759">
    <property type="protein sequence ID" value="QUC23910.1"/>
    <property type="molecule type" value="Genomic_DNA"/>
</dbReference>
<evidence type="ECO:0000256" key="5">
    <source>
        <dbReference type="SAM" id="MobiDB-lite"/>
    </source>
</evidence>
<feature type="transmembrane region" description="Helical" evidence="6">
    <location>
        <begin position="129"/>
        <end position="150"/>
    </location>
</feature>
<evidence type="ECO:0000313" key="9">
    <source>
        <dbReference type="Proteomes" id="UP000027002"/>
    </source>
</evidence>
<dbReference type="PANTHER" id="PTHR22911:SF6">
    <property type="entry name" value="SOLUTE CARRIER FAMILY 35 MEMBER G1"/>
    <property type="match status" value="1"/>
</dbReference>
<comment type="subcellular location">
    <subcellularLocation>
        <location evidence="1">Membrane</location>
        <topology evidence="1">Multi-pass membrane protein</topology>
    </subcellularLocation>
</comment>
<feature type="transmembrane region" description="Helical" evidence="6">
    <location>
        <begin position="246"/>
        <end position="269"/>
    </location>
</feature>
<feature type="transmembrane region" description="Helical" evidence="6">
    <location>
        <begin position="276"/>
        <end position="297"/>
    </location>
</feature>
<keyword evidence="4 6" id="KW-0472">Membrane</keyword>
<dbReference type="RefSeq" id="XP_043001583.1">
    <property type="nucleotide sequence ID" value="XM_043145648.1"/>
</dbReference>
<dbReference type="Pfam" id="PF00892">
    <property type="entry name" value="EamA"/>
    <property type="match status" value="2"/>
</dbReference>
<reference evidence="8" key="1">
    <citation type="submission" date="2020-03" db="EMBL/GenBank/DDBJ databases">
        <title>A mixture of massive structural variations and highly conserved coding sequences in Ustilaginoidea virens genome.</title>
        <authorList>
            <person name="Zhang K."/>
            <person name="Zhao Z."/>
            <person name="Zhang Z."/>
            <person name="Li Y."/>
            <person name="Hsiang T."/>
            <person name="Sun W."/>
        </authorList>
    </citation>
    <scope>NUCLEOTIDE SEQUENCE</scope>
    <source>
        <strain evidence="8">UV-8b</strain>
    </source>
</reference>
<name>A0A8E5HYV3_USTVR</name>
<feature type="transmembrane region" description="Helical" evidence="6">
    <location>
        <begin position="372"/>
        <end position="391"/>
    </location>
</feature>
<evidence type="ECO:0000256" key="3">
    <source>
        <dbReference type="ARBA" id="ARBA00022989"/>
    </source>
</evidence>
<evidence type="ECO:0000313" key="8">
    <source>
        <dbReference type="EMBL" id="QUC23910.1"/>
    </source>
</evidence>
<accession>A0A8E5HYV3</accession>
<feature type="transmembrane region" description="Helical" evidence="6">
    <location>
        <begin position="317"/>
        <end position="337"/>
    </location>
</feature>
<keyword evidence="9" id="KW-1185">Reference proteome</keyword>
<feature type="transmembrane region" description="Helical" evidence="6">
    <location>
        <begin position="67"/>
        <end position="88"/>
    </location>
</feature>
<dbReference type="InterPro" id="IPR037185">
    <property type="entry name" value="EmrE-like"/>
</dbReference>
<dbReference type="SUPFAM" id="SSF103481">
    <property type="entry name" value="Multidrug resistance efflux transporter EmrE"/>
    <property type="match status" value="2"/>
</dbReference>
<dbReference type="AlphaFoldDB" id="A0A8E5HYV3"/>
<evidence type="ECO:0000256" key="1">
    <source>
        <dbReference type="ARBA" id="ARBA00004141"/>
    </source>
</evidence>
<dbReference type="PANTHER" id="PTHR22911">
    <property type="entry name" value="ACYL-MALONYL CONDENSING ENZYME-RELATED"/>
    <property type="match status" value="1"/>
</dbReference>
<dbReference type="Proteomes" id="UP000027002">
    <property type="component" value="Chromosome 7"/>
</dbReference>
<feature type="region of interest" description="Disordered" evidence="5">
    <location>
        <begin position="1"/>
        <end position="46"/>
    </location>
</feature>
<keyword evidence="2 6" id="KW-0812">Transmembrane</keyword>